<dbReference type="InterPro" id="IPR011320">
    <property type="entry name" value="RNase_H1_N"/>
</dbReference>
<dbReference type="PIRSF" id="PIRSF036852">
    <property type="entry name" value="Ribonuclease_H1_euk"/>
    <property type="match status" value="1"/>
</dbReference>
<evidence type="ECO:0000256" key="5">
    <source>
        <dbReference type="ARBA" id="ARBA00022722"/>
    </source>
</evidence>
<proteinExistence type="inferred from homology"/>
<keyword evidence="8" id="KW-0378">Hydrolase</keyword>
<evidence type="ECO:0000256" key="4">
    <source>
        <dbReference type="ARBA" id="ARBA00012180"/>
    </source>
</evidence>
<reference evidence="11 13" key="2">
    <citation type="submission" date="2018-11" db="EMBL/GenBank/DDBJ databases">
        <authorList>
            <consortium name="Pathogen Informatics"/>
        </authorList>
    </citation>
    <scope>NUCLEOTIDE SEQUENCE [LARGE SCALE GENOMIC DNA]</scope>
</reference>
<dbReference type="OrthoDB" id="90239at2759"/>
<dbReference type="GO" id="GO:0004523">
    <property type="term" value="F:RNA-DNA hybrid ribonuclease activity"/>
    <property type="evidence" value="ECO:0007669"/>
    <property type="project" value="UniProtKB-EC"/>
</dbReference>
<evidence type="ECO:0000256" key="2">
    <source>
        <dbReference type="ARBA" id="ARBA00001946"/>
    </source>
</evidence>
<dbReference type="EMBL" id="UYYG01000304">
    <property type="protein sequence ID" value="VDN54142.1"/>
    <property type="molecule type" value="Genomic_DNA"/>
</dbReference>
<keyword evidence="5" id="KW-0540">Nuclease</keyword>
<name>A0A0N4URM4_DRAME</name>
<dbReference type="Pfam" id="PF01693">
    <property type="entry name" value="Cauli_VI"/>
    <property type="match status" value="1"/>
</dbReference>
<accession>A0A0N4URM4</accession>
<dbReference type="STRING" id="318479.A0A0N4URM4"/>
<dbReference type="InterPro" id="IPR009027">
    <property type="entry name" value="Ribosomal_bL9/RNase_H1_N"/>
</dbReference>
<evidence type="ECO:0000313" key="13">
    <source>
        <dbReference type="Proteomes" id="UP000274756"/>
    </source>
</evidence>
<dbReference type="PANTHER" id="PTHR10642:SF26">
    <property type="entry name" value="RIBONUCLEASE H1"/>
    <property type="match status" value="1"/>
</dbReference>
<keyword evidence="9" id="KW-0460">Magnesium</keyword>
<dbReference type="PANTHER" id="PTHR10642">
    <property type="entry name" value="RIBONUCLEASE H1"/>
    <property type="match status" value="1"/>
</dbReference>
<evidence type="ECO:0000256" key="9">
    <source>
        <dbReference type="ARBA" id="ARBA00022842"/>
    </source>
</evidence>
<dbReference type="Gene3D" id="3.30.420.10">
    <property type="entry name" value="Ribonuclease H-like superfamily/Ribonuclease H"/>
    <property type="match status" value="1"/>
</dbReference>
<dbReference type="EC" id="3.1.26.4" evidence="4"/>
<dbReference type="SUPFAM" id="SSF55658">
    <property type="entry name" value="L9 N-domain-like"/>
    <property type="match status" value="1"/>
</dbReference>
<keyword evidence="6" id="KW-0479">Metal-binding</keyword>
<evidence type="ECO:0000256" key="6">
    <source>
        <dbReference type="ARBA" id="ARBA00022723"/>
    </source>
</evidence>
<feature type="domain" description="RNase H type-1" evidence="10">
    <location>
        <begin position="96"/>
        <end position="241"/>
    </location>
</feature>
<dbReference type="Gene3D" id="3.40.970.10">
    <property type="entry name" value="Ribonuclease H1, N-terminal domain"/>
    <property type="match status" value="1"/>
</dbReference>
<dbReference type="GO" id="GO:0000287">
    <property type="term" value="F:magnesium ion binding"/>
    <property type="evidence" value="ECO:0007669"/>
    <property type="project" value="InterPro"/>
</dbReference>
<protein>
    <recommendedName>
        <fullName evidence="4">ribonuclease H</fullName>
        <ecNumber evidence="4">3.1.26.4</ecNumber>
    </recommendedName>
</protein>
<dbReference type="Pfam" id="PF00075">
    <property type="entry name" value="RNase_H"/>
    <property type="match status" value="1"/>
</dbReference>
<dbReference type="WBParaSite" id="DME_0001070601-mRNA-1">
    <property type="protein sequence ID" value="DME_0001070601-mRNA-1"/>
    <property type="gene ID" value="DME_0001070601"/>
</dbReference>
<evidence type="ECO:0000256" key="3">
    <source>
        <dbReference type="ARBA" id="ARBA00005300"/>
    </source>
</evidence>
<evidence type="ECO:0000313" key="11">
    <source>
        <dbReference type="EMBL" id="VDN54142.1"/>
    </source>
</evidence>
<dbReference type="FunFam" id="3.30.420.10:FF:000115">
    <property type="entry name" value="Ribonuclease H"/>
    <property type="match status" value="1"/>
</dbReference>
<dbReference type="GO" id="GO:0003676">
    <property type="term" value="F:nucleic acid binding"/>
    <property type="evidence" value="ECO:0007669"/>
    <property type="project" value="InterPro"/>
</dbReference>
<dbReference type="InterPro" id="IPR036397">
    <property type="entry name" value="RNaseH_sf"/>
</dbReference>
<sequence>MKNSYYAVANGYTPGIYSTWKECEKQIKGFRGARLAVFFKFKKTLSNSSQGTSREQTTSKRKFVTSDDDIAKLKRYKSTLYENDCANKILRDFRGDIGAPIVYTDGACSANGRRGAKAGIGVFWGDDHPDNIAEPLKDGPPTNNRAELMAVIVAVKQAVNKGLSCIIIRTDSNLLIQSMNNWIKSWRLNGWKTANGQDVKNKDLIVELDKWLKRVRFEHVAGHAGIYGNEKADELARKGAALYNS</sequence>
<comment type="cofactor">
    <cofactor evidence="2">
        <name>Mg(2+)</name>
        <dbReference type="ChEBI" id="CHEBI:18420"/>
    </cofactor>
</comment>
<keyword evidence="7" id="KW-0255">Endonuclease</keyword>
<keyword evidence="13" id="KW-1185">Reference proteome</keyword>
<dbReference type="InterPro" id="IPR037056">
    <property type="entry name" value="RNase_H1_N_sf"/>
</dbReference>
<dbReference type="CDD" id="cd09280">
    <property type="entry name" value="RNase_HI_eukaryote_like"/>
    <property type="match status" value="1"/>
</dbReference>
<comment type="catalytic activity">
    <reaction evidence="1">
        <text>Endonucleolytic cleavage to 5'-phosphomonoester.</text>
        <dbReference type="EC" id="3.1.26.4"/>
    </reaction>
</comment>
<organism evidence="12 14">
    <name type="scientific">Dracunculus medinensis</name>
    <name type="common">Guinea worm</name>
    <dbReference type="NCBI Taxonomy" id="318479"/>
    <lineage>
        <taxon>Eukaryota</taxon>
        <taxon>Metazoa</taxon>
        <taxon>Ecdysozoa</taxon>
        <taxon>Nematoda</taxon>
        <taxon>Chromadorea</taxon>
        <taxon>Rhabditida</taxon>
        <taxon>Spirurina</taxon>
        <taxon>Dracunculoidea</taxon>
        <taxon>Dracunculidae</taxon>
        <taxon>Dracunculus</taxon>
    </lineage>
</organism>
<dbReference type="SUPFAM" id="SSF53098">
    <property type="entry name" value="Ribonuclease H-like"/>
    <property type="match status" value="1"/>
</dbReference>
<evidence type="ECO:0000256" key="1">
    <source>
        <dbReference type="ARBA" id="ARBA00000077"/>
    </source>
</evidence>
<reference evidence="14" key="1">
    <citation type="submission" date="2017-02" db="UniProtKB">
        <authorList>
            <consortium name="WormBaseParasite"/>
        </authorList>
    </citation>
    <scope>IDENTIFICATION</scope>
</reference>
<dbReference type="InterPro" id="IPR050092">
    <property type="entry name" value="RNase_H"/>
</dbReference>
<gene>
    <name evidence="11" type="ORF">DME_LOCUS4115</name>
</gene>
<comment type="similarity">
    <text evidence="3">Belongs to the RNase H family.</text>
</comment>
<evidence type="ECO:0000313" key="14">
    <source>
        <dbReference type="WBParaSite" id="DME_0001070601-mRNA-1"/>
    </source>
</evidence>
<dbReference type="AlphaFoldDB" id="A0A0N4URM4"/>
<dbReference type="InterPro" id="IPR017067">
    <property type="entry name" value="RNase_H1_euk"/>
</dbReference>
<dbReference type="Proteomes" id="UP000274756">
    <property type="component" value="Unassembled WGS sequence"/>
</dbReference>
<dbReference type="Proteomes" id="UP000038040">
    <property type="component" value="Unplaced"/>
</dbReference>
<evidence type="ECO:0000313" key="12">
    <source>
        <dbReference type="Proteomes" id="UP000038040"/>
    </source>
</evidence>
<dbReference type="GO" id="GO:0043137">
    <property type="term" value="P:DNA replication, removal of RNA primer"/>
    <property type="evidence" value="ECO:0007669"/>
    <property type="project" value="TreeGrafter"/>
</dbReference>
<evidence type="ECO:0000259" key="10">
    <source>
        <dbReference type="PROSITE" id="PS50879"/>
    </source>
</evidence>
<evidence type="ECO:0000256" key="8">
    <source>
        <dbReference type="ARBA" id="ARBA00022801"/>
    </source>
</evidence>
<evidence type="ECO:0000256" key="7">
    <source>
        <dbReference type="ARBA" id="ARBA00022759"/>
    </source>
</evidence>
<dbReference type="InterPro" id="IPR002156">
    <property type="entry name" value="RNaseH_domain"/>
</dbReference>
<dbReference type="PROSITE" id="PS50879">
    <property type="entry name" value="RNASE_H_1"/>
    <property type="match status" value="1"/>
</dbReference>
<dbReference type="InterPro" id="IPR012337">
    <property type="entry name" value="RNaseH-like_sf"/>
</dbReference>